<dbReference type="PANTHER" id="PTHR44688:SF16">
    <property type="entry name" value="DNA-BINDING TRANSCRIPTIONAL ACTIVATOR DEVR_DOSR"/>
    <property type="match status" value="1"/>
</dbReference>
<dbReference type="InterPro" id="IPR036388">
    <property type="entry name" value="WH-like_DNA-bd_sf"/>
</dbReference>
<keyword evidence="1" id="KW-0805">Transcription regulation</keyword>
<sequence length="73" mass="8239">MENTTKVNDPKLTTREIEILQLIATGYSNTNIGTVLNISPRTVSAHRNNIRRKLHVNNIAGLVRYALLKNLIQ</sequence>
<feature type="domain" description="HTH luxR-type" evidence="4">
    <location>
        <begin position="5"/>
        <end position="70"/>
    </location>
</feature>
<proteinExistence type="predicted"/>
<dbReference type="Proteomes" id="UP000486602">
    <property type="component" value="Unassembled WGS sequence"/>
</dbReference>
<evidence type="ECO:0000259" key="4">
    <source>
        <dbReference type="PROSITE" id="PS50043"/>
    </source>
</evidence>
<comment type="caution">
    <text evidence="5">The sequence shown here is derived from an EMBL/GenBank/DDBJ whole genome shotgun (WGS) entry which is preliminary data.</text>
</comment>
<name>A0A7K3WVD1_9FLAO</name>
<dbReference type="PROSITE" id="PS50043">
    <property type="entry name" value="HTH_LUXR_2"/>
    <property type="match status" value="1"/>
</dbReference>
<protein>
    <submittedName>
        <fullName evidence="5">Response regulator transcription factor</fullName>
    </submittedName>
</protein>
<dbReference type="PANTHER" id="PTHR44688">
    <property type="entry name" value="DNA-BINDING TRANSCRIPTIONAL ACTIVATOR DEVR_DOSR"/>
    <property type="match status" value="1"/>
</dbReference>
<dbReference type="InterPro" id="IPR016032">
    <property type="entry name" value="Sig_transdc_resp-reg_C-effctor"/>
</dbReference>
<dbReference type="SUPFAM" id="SSF46894">
    <property type="entry name" value="C-terminal effector domain of the bipartite response regulators"/>
    <property type="match status" value="1"/>
</dbReference>
<dbReference type="RefSeq" id="WP_163286900.1">
    <property type="nucleotide sequence ID" value="NZ_JAAGVY010000054.1"/>
</dbReference>
<evidence type="ECO:0000313" key="6">
    <source>
        <dbReference type="Proteomes" id="UP000486602"/>
    </source>
</evidence>
<keyword evidence="2" id="KW-0238">DNA-binding</keyword>
<keyword evidence="3" id="KW-0804">Transcription</keyword>
<dbReference type="GO" id="GO:0006355">
    <property type="term" value="P:regulation of DNA-templated transcription"/>
    <property type="evidence" value="ECO:0007669"/>
    <property type="project" value="InterPro"/>
</dbReference>
<dbReference type="GO" id="GO:0003677">
    <property type="term" value="F:DNA binding"/>
    <property type="evidence" value="ECO:0007669"/>
    <property type="project" value="UniProtKB-KW"/>
</dbReference>
<dbReference type="PROSITE" id="PS00622">
    <property type="entry name" value="HTH_LUXR_1"/>
    <property type="match status" value="1"/>
</dbReference>
<organism evidence="5 6">
    <name type="scientific">Cryomorpha ignava</name>
    <dbReference type="NCBI Taxonomy" id="101383"/>
    <lineage>
        <taxon>Bacteria</taxon>
        <taxon>Pseudomonadati</taxon>
        <taxon>Bacteroidota</taxon>
        <taxon>Flavobacteriia</taxon>
        <taxon>Flavobacteriales</taxon>
        <taxon>Cryomorphaceae</taxon>
        <taxon>Cryomorpha</taxon>
    </lineage>
</organism>
<evidence type="ECO:0000256" key="1">
    <source>
        <dbReference type="ARBA" id="ARBA00023015"/>
    </source>
</evidence>
<evidence type="ECO:0000256" key="3">
    <source>
        <dbReference type="ARBA" id="ARBA00023163"/>
    </source>
</evidence>
<gene>
    <name evidence="5" type="ORF">G3O08_18290</name>
</gene>
<keyword evidence="6" id="KW-1185">Reference proteome</keyword>
<dbReference type="InterPro" id="IPR000792">
    <property type="entry name" value="Tscrpt_reg_LuxR_C"/>
</dbReference>
<dbReference type="Gene3D" id="1.10.10.10">
    <property type="entry name" value="Winged helix-like DNA-binding domain superfamily/Winged helix DNA-binding domain"/>
    <property type="match status" value="1"/>
</dbReference>
<dbReference type="EMBL" id="JAAGVY010000054">
    <property type="protein sequence ID" value="NEN25444.1"/>
    <property type="molecule type" value="Genomic_DNA"/>
</dbReference>
<dbReference type="CDD" id="cd06170">
    <property type="entry name" value="LuxR_C_like"/>
    <property type="match status" value="1"/>
</dbReference>
<reference evidence="5 6" key="1">
    <citation type="submission" date="2020-02" db="EMBL/GenBank/DDBJ databases">
        <title>Out from the shadows clarifying the taxonomy of the family Cryomorphaceae and related taxa by utilizing the GTDB taxonomic framework.</title>
        <authorList>
            <person name="Bowman J.P."/>
        </authorList>
    </citation>
    <scope>NUCLEOTIDE SEQUENCE [LARGE SCALE GENOMIC DNA]</scope>
    <source>
        <strain evidence="5 6">QSSC 1-22</strain>
    </source>
</reference>
<dbReference type="SMART" id="SM00421">
    <property type="entry name" value="HTH_LUXR"/>
    <property type="match status" value="1"/>
</dbReference>
<dbReference type="PRINTS" id="PR00038">
    <property type="entry name" value="HTHLUXR"/>
</dbReference>
<dbReference type="Pfam" id="PF00196">
    <property type="entry name" value="GerE"/>
    <property type="match status" value="1"/>
</dbReference>
<evidence type="ECO:0000256" key="2">
    <source>
        <dbReference type="ARBA" id="ARBA00023125"/>
    </source>
</evidence>
<dbReference type="AlphaFoldDB" id="A0A7K3WVD1"/>
<evidence type="ECO:0000313" key="5">
    <source>
        <dbReference type="EMBL" id="NEN25444.1"/>
    </source>
</evidence>
<accession>A0A7K3WVD1</accession>